<dbReference type="EMBL" id="BARW01029770">
    <property type="protein sequence ID" value="GAJ13070.1"/>
    <property type="molecule type" value="Genomic_DNA"/>
</dbReference>
<name>X1VT48_9ZZZZ</name>
<dbReference type="AlphaFoldDB" id="X1VT48"/>
<protein>
    <submittedName>
        <fullName evidence="1">Uncharacterized protein</fullName>
    </submittedName>
</protein>
<reference evidence="1" key="1">
    <citation type="journal article" date="2014" name="Front. Microbiol.">
        <title>High frequency of phylogenetically diverse reductive dehalogenase-homologous genes in deep subseafloor sedimentary metagenomes.</title>
        <authorList>
            <person name="Kawai M."/>
            <person name="Futagami T."/>
            <person name="Toyoda A."/>
            <person name="Takaki Y."/>
            <person name="Nishi S."/>
            <person name="Hori S."/>
            <person name="Arai W."/>
            <person name="Tsubouchi T."/>
            <person name="Morono Y."/>
            <person name="Uchiyama I."/>
            <person name="Ito T."/>
            <person name="Fujiyama A."/>
            <person name="Inagaki F."/>
            <person name="Takami H."/>
        </authorList>
    </citation>
    <scope>NUCLEOTIDE SEQUENCE</scope>
    <source>
        <strain evidence="1">Expedition CK06-06</strain>
    </source>
</reference>
<comment type="caution">
    <text evidence="1">The sequence shown here is derived from an EMBL/GenBank/DDBJ whole genome shotgun (WGS) entry which is preliminary data.</text>
</comment>
<gene>
    <name evidence="1" type="ORF">S12H4_47754</name>
</gene>
<accession>X1VT48</accession>
<sequence length="238" mass="26309">MVYKTKFLKKLVVADYDPTADETKTWELTDDVLAAIWITVKGDLVAADMCIDDLLGLITSIDCWLGGLNVVHYENAISCMVMNSMLKQNRPMLLGNGMAIDDVMGCAFPILFGAPYLNDKMALPADKANRKTLTLGLDIANDDFDELLLDICEVILPGASPVGFIKQEEISQNAMGTGDKDVWLQRNWDLLKLLFKATTVPADAAWTTGINRAGLEIDDFVFGYQGVPWTHLHGEMMD</sequence>
<organism evidence="1">
    <name type="scientific">marine sediment metagenome</name>
    <dbReference type="NCBI Taxonomy" id="412755"/>
    <lineage>
        <taxon>unclassified sequences</taxon>
        <taxon>metagenomes</taxon>
        <taxon>ecological metagenomes</taxon>
    </lineage>
</organism>
<proteinExistence type="predicted"/>
<evidence type="ECO:0000313" key="1">
    <source>
        <dbReference type="EMBL" id="GAJ13070.1"/>
    </source>
</evidence>
<feature type="non-terminal residue" evidence="1">
    <location>
        <position position="238"/>
    </location>
</feature>